<proteinExistence type="predicted"/>
<protein>
    <recommendedName>
        <fullName evidence="4">YfhD family protein</fullName>
    </recommendedName>
</protein>
<evidence type="ECO:0000313" key="3">
    <source>
        <dbReference type="Proteomes" id="UP000517523"/>
    </source>
</evidence>
<comment type="caution">
    <text evidence="2">The sequence shown here is derived from an EMBL/GenBank/DDBJ whole genome shotgun (WGS) entry which is preliminary data.</text>
</comment>
<dbReference type="InterPro" id="IPR025435">
    <property type="entry name" value="YfhD-like"/>
</dbReference>
<dbReference type="RefSeq" id="WP_183581670.1">
    <property type="nucleotide sequence ID" value="NZ_JACHXJ010000002.1"/>
</dbReference>
<reference evidence="2 3" key="1">
    <citation type="submission" date="2020-08" db="EMBL/GenBank/DDBJ databases">
        <title>Genomic Encyclopedia of Type Strains, Phase III (KMG-III): the genomes of soil and plant-associated and newly described type strains.</title>
        <authorList>
            <person name="Whitman W."/>
        </authorList>
    </citation>
    <scope>NUCLEOTIDE SEQUENCE [LARGE SCALE GENOMIC DNA]</scope>
    <source>
        <strain evidence="2 3">CECT 5831</strain>
    </source>
</reference>
<organism evidence="2 3">
    <name type="scientific">Paenibacillus rhizosphaerae</name>
    <dbReference type="NCBI Taxonomy" id="297318"/>
    <lineage>
        <taxon>Bacteria</taxon>
        <taxon>Bacillati</taxon>
        <taxon>Bacillota</taxon>
        <taxon>Bacilli</taxon>
        <taxon>Bacillales</taxon>
        <taxon>Paenibacillaceae</taxon>
        <taxon>Paenibacillus</taxon>
    </lineage>
</organism>
<dbReference type="Proteomes" id="UP000517523">
    <property type="component" value="Unassembled WGS sequence"/>
</dbReference>
<accession>A0A839TL93</accession>
<dbReference type="EMBL" id="JACHXJ010000002">
    <property type="protein sequence ID" value="MBB3127283.1"/>
    <property type="molecule type" value="Genomic_DNA"/>
</dbReference>
<feature type="region of interest" description="Disordered" evidence="1">
    <location>
        <begin position="41"/>
        <end position="65"/>
    </location>
</feature>
<evidence type="ECO:0008006" key="4">
    <source>
        <dbReference type="Google" id="ProtNLM"/>
    </source>
</evidence>
<evidence type="ECO:0000256" key="1">
    <source>
        <dbReference type="SAM" id="MobiDB-lite"/>
    </source>
</evidence>
<sequence>MASRDKKGKIMTKTEKIKELMSMKNEDVEFSGALADAEDVEALRRSEEADERQLRKMDTGWTDED</sequence>
<evidence type="ECO:0000313" key="2">
    <source>
        <dbReference type="EMBL" id="MBB3127283.1"/>
    </source>
</evidence>
<name>A0A839TL93_9BACL</name>
<dbReference type="Pfam" id="PF14151">
    <property type="entry name" value="YfhD"/>
    <property type="match status" value="1"/>
</dbReference>
<feature type="compositionally biased region" description="Basic and acidic residues" evidence="1">
    <location>
        <begin position="41"/>
        <end position="58"/>
    </location>
</feature>
<gene>
    <name evidence="2" type="ORF">FHS19_001937</name>
</gene>
<dbReference type="AlphaFoldDB" id="A0A839TL93"/>